<organism evidence="3 4">
    <name type="scientific">Rhipicephalus microplus</name>
    <name type="common">Cattle tick</name>
    <name type="synonym">Boophilus microplus</name>
    <dbReference type="NCBI Taxonomy" id="6941"/>
    <lineage>
        <taxon>Eukaryota</taxon>
        <taxon>Metazoa</taxon>
        <taxon>Ecdysozoa</taxon>
        <taxon>Arthropoda</taxon>
        <taxon>Chelicerata</taxon>
        <taxon>Arachnida</taxon>
        <taxon>Acari</taxon>
        <taxon>Parasitiformes</taxon>
        <taxon>Ixodida</taxon>
        <taxon>Ixodoidea</taxon>
        <taxon>Ixodidae</taxon>
        <taxon>Rhipicephalinae</taxon>
        <taxon>Rhipicephalus</taxon>
        <taxon>Boophilus</taxon>
    </lineage>
</organism>
<reference evidence="3" key="1">
    <citation type="journal article" date="2020" name="Cell">
        <title>Large-Scale Comparative Analyses of Tick Genomes Elucidate Their Genetic Diversity and Vector Capacities.</title>
        <authorList>
            <consortium name="Tick Genome and Microbiome Consortium (TIGMIC)"/>
            <person name="Jia N."/>
            <person name="Wang J."/>
            <person name="Shi W."/>
            <person name="Du L."/>
            <person name="Sun Y."/>
            <person name="Zhan W."/>
            <person name="Jiang J.F."/>
            <person name="Wang Q."/>
            <person name="Zhang B."/>
            <person name="Ji P."/>
            <person name="Bell-Sakyi L."/>
            <person name="Cui X.M."/>
            <person name="Yuan T.T."/>
            <person name="Jiang B.G."/>
            <person name="Yang W.F."/>
            <person name="Lam T.T."/>
            <person name="Chang Q.C."/>
            <person name="Ding S.J."/>
            <person name="Wang X.J."/>
            <person name="Zhu J.G."/>
            <person name="Ruan X.D."/>
            <person name="Zhao L."/>
            <person name="Wei J.T."/>
            <person name="Ye R.Z."/>
            <person name="Que T.C."/>
            <person name="Du C.H."/>
            <person name="Zhou Y.H."/>
            <person name="Cheng J.X."/>
            <person name="Dai P.F."/>
            <person name="Guo W.B."/>
            <person name="Han X.H."/>
            <person name="Huang E.J."/>
            <person name="Li L.F."/>
            <person name="Wei W."/>
            <person name="Gao Y.C."/>
            <person name="Liu J.Z."/>
            <person name="Shao H.Z."/>
            <person name="Wang X."/>
            <person name="Wang C.C."/>
            <person name="Yang T.C."/>
            <person name="Huo Q.B."/>
            <person name="Li W."/>
            <person name="Chen H.Y."/>
            <person name="Chen S.E."/>
            <person name="Zhou L.G."/>
            <person name="Ni X.B."/>
            <person name="Tian J.H."/>
            <person name="Sheng Y."/>
            <person name="Liu T."/>
            <person name="Pan Y.S."/>
            <person name="Xia L.Y."/>
            <person name="Li J."/>
            <person name="Zhao F."/>
            <person name="Cao W.C."/>
        </authorList>
    </citation>
    <scope>NUCLEOTIDE SEQUENCE</scope>
    <source>
        <strain evidence="3">Rmic-2018</strain>
    </source>
</reference>
<keyword evidence="1" id="KW-0472">Membrane</keyword>
<proteinExistence type="predicted"/>
<accession>A0A9J6F595</accession>
<evidence type="ECO:0000313" key="4">
    <source>
        <dbReference type="Proteomes" id="UP000821866"/>
    </source>
</evidence>
<keyword evidence="4" id="KW-1185">Reference proteome</keyword>
<feature type="chain" id="PRO_5039946368" evidence="2">
    <location>
        <begin position="22"/>
        <end position="330"/>
    </location>
</feature>
<feature type="signal peptide" evidence="2">
    <location>
        <begin position="1"/>
        <end position="21"/>
    </location>
</feature>
<dbReference type="EMBL" id="JABSTU010000001">
    <property type="protein sequence ID" value="KAH8041761.1"/>
    <property type="molecule type" value="Genomic_DNA"/>
</dbReference>
<keyword evidence="1" id="KW-1133">Transmembrane helix</keyword>
<evidence type="ECO:0000256" key="2">
    <source>
        <dbReference type="SAM" id="SignalP"/>
    </source>
</evidence>
<keyword evidence="2" id="KW-0732">Signal</keyword>
<evidence type="ECO:0000256" key="1">
    <source>
        <dbReference type="SAM" id="Phobius"/>
    </source>
</evidence>
<evidence type="ECO:0000313" key="3">
    <source>
        <dbReference type="EMBL" id="KAH8041761.1"/>
    </source>
</evidence>
<dbReference type="Proteomes" id="UP000821866">
    <property type="component" value="Chromosome 1"/>
</dbReference>
<dbReference type="AlphaFoldDB" id="A0A9J6F595"/>
<keyword evidence="1" id="KW-0812">Transmembrane</keyword>
<sequence length="330" mass="36160">MAKVSGLLLCAVAQLSSPRSAAVDRSSFVGDKQVDVPGDAVSHGEAQLHALDHLFDKNLMKILSIKNDQLRDNHVALLQREYAADRHHGRPSTCQPAAVEHEGLSTGASSVFVLPDSESKLGFCRSRRHRPLIFTAYDTGGAIFGFYPGLLSGDAALSSMLPLLQHDDAVDCVPLVYPATPLEADHGTLHGFSDELLRVPPMTNVIYSKPFIANTWSATSTWDAIKAIAVAPRISGQDSGNTGMSLNRCLFFTQVWTGHGGTAGMRWSKNPFVFLLQFLGLLGPFLPNLLICEWEMRMRRTLRPASSFLAGHQLHTRTTCLYSYQPRGHH</sequence>
<gene>
    <name evidence="3" type="ORF">HPB51_017581</name>
</gene>
<name>A0A9J6F595_RHIMP</name>
<comment type="caution">
    <text evidence="3">The sequence shown here is derived from an EMBL/GenBank/DDBJ whole genome shotgun (WGS) entry which is preliminary data.</text>
</comment>
<protein>
    <submittedName>
        <fullName evidence="3">Uncharacterized protein</fullName>
    </submittedName>
</protein>
<reference evidence="3" key="2">
    <citation type="submission" date="2021-09" db="EMBL/GenBank/DDBJ databases">
        <authorList>
            <person name="Jia N."/>
            <person name="Wang J."/>
            <person name="Shi W."/>
            <person name="Du L."/>
            <person name="Sun Y."/>
            <person name="Zhan W."/>
            <person name="Jiang J."/>
            <person name="Wang Q."/>
            <person name="Zhang B."/>
            <person name="Ji P."/>
            <person name="Sakyi L.B."/>
            <person name="Cui X."/>
            <person name="Yuan T."/>
            <person name="Jiang B."/>
            <person name="Yang W."/>
            <person name="Lam T.T.-Y."/>
            <person name="Chang Q."/>
            <person name="Ding S."/>
            <person name="Wang X."/>
            <person name="Zhu J."/>
            <person name="Ruan X."/>
            <person name="Zhao L."/>
            <person name="Wei J."/>
            <person name="Que T."/>
            <person name="Du C."/>
            <person name="Cheng J."/>
            <person name="Dai P."/>
            <person name="Han X."/>
            <person name="Huang E."/>
            <person name="Gao Y."/>
            <person name="Liu J."/>
            <person name="Shao H."/>
            <person name="Ye R."/>
            <person name="Li L."/>
            <person name="Wei W."/>
            <person name="Wang X."/>
            <person name="Wang C."/>
            <person name="Huo Q."/>
            <person name="Li W."/>
            <person name="Guo W."/>
            <person name="Chen H."/>
            <person name="Chen S."/>
            <person name="Zhou L."/>
            <person name="Zhou L."/>
            <person name="Ni X."/>
            <person name="Tian J."/>
            <person name="Zhou Y."/>
            <person name="Sheng Y."/>
            <person name="Liu T."/>
            <person name="Pan Y."/>
            <person name="Xia L."/>
            <person name="Li J."/>
            <person name="Zhao F."/>
            <person name="Cao W."/>
        </authorList>
    </citation>
    <scope>NUCLEOTIDE SEQUENCE</scope>
    <source>
        <strain evidence="3">Rmic-2018</strain>
        <tissue evidence="3">Larvae</tissue>
    </source>
</reference>
<feature type="transmembrane region" description="Helical" evidence="1">
    <location>
        <begin position="272"/>
        <end position="291"/>
    </location>
</feature>